<evidence type="ECO:0000313" key="2">
    <source>
        <dbReference type="Proteomes" id="UP000324222"/>
    </source>
</evidence>
<accession>A0A5B7H1R1</accession>
<keyword evidence="2" id="KW-1185">Reference proteome</keyword>
<dbReference type="Proteomes" id="UP000324222">
    <property type="component" value="Unassembled WGS sequence"/>
</dbReference>
<reference evidence="1 2" key="1">
    <citation type="submission" date="2019-05" db="EMBL/GenBank/DDBJ databases">
        <title>Another draft genome of Portunus trituberculatus and its Hox gene families provides insights of decapod evolution.</title>
        <authorList>
            <person name="Jeong J.-H."/>
            <person name="Song I."/>
            <person name="Kim S."/>
            <person name="Choi T."/>
            <person name="Kim D."/>
            <person name="Ryu S."/>
            <person name="Kim W."/>
        </authorList>
    </citation>
    <scope>NUCLEOTIDE SEQUENCE [LARGE SCALE GENOMIC DNA]</scope>
    <source>
        <tissue evidence="1">Muscle</tissue>
    </source>
</reference>
<sequence>MFQSLFAPVSSCLVAWRRRRYEEIDVHFFNVVLQCSKCYGDQVSPSHIPMRRSARDTVR</sequence>
<comment type="caution">
    <text evidence="1">The sequence shown here is derived from an EMBL/GenBank/DDBJ whole genome shotgun (WGS) entry which is preliminary data.</text>
</comment>
<organism evidence="1 2">
    <name type="scientific">Portunus trituberculatus</name>
    <name type="common">Swimming crab</name>
    <name type="synonym">Neptunus trituberculatus</name>
    <dbReference type="NCBI Taxonomy" id="210409"/>
    <lineage>
        <taxon>Eukaryota</taxon>
        <taxon>Metazoa</taxon>
        <taxon>Ecdysozoa</taxon>
        <taxon>Arthropoda</taxon>
        <taxon>Crustacea</taxon>
        <taxon>Multicrustacea</taxon>
        <taxon>Malacostraca</taxon>
        <taxon>Eumalacostraca</taxon>
        <taxon>Eucarida</taxon>
        <taxon>Decapoda</taxon>
        <taxon>Pleocyemata</taxon>
        <taxon>Brachyura</taxon>
        <taxon>Eubrachyura</taxon>
        <taxon>Portunoidea</taxon>
        <taxon>Portunidae</taxon>
        <taxon>Portuninae</taxon>
        <taxon>Portunus</taxon>
    </lineage>
</organism>
<dbReference type="EMBL" id="VSRR010024837">
    <property type="protein sequence ID" value="MPC66491.1"/>
    <property type="molecule type" value="Genomic_DNA"/>
</dbReference>
<name>A0A5B7H1R1_PORTR</name>
<evidence type="ECO:0000313" key="1">
    <source>
        <dbReference type="EMBL" id="MPC66491.1"/>
    </source>
</evidence>
<gene>
    <name evidence="1" type="ORF">E2C01_060639</name>
</gene>
<protein>
    <submittedName>
        <fullName evidence="1">Uncharacterized protein</fullName>
    </submittedName>
</protein>
<dbReference type="AlphaFoldDB" id="A0A5B7H1R1"/>
<proteinExistence type="predicted"/>